<dbReference type="InterPro" id="IPR033113">
    <property type="entry name" value="PLA2_histidine"/>
</dbReference>
<dbReference type="CDD" id="cd00125">
    <property type="entry name" value="PLA2c"/>
    <property type="match status" value="1"/>
</dbReference>
<sequence>MMKPKYSKVDVIMHLTVFVNKAWQNVIMIRLRTFYAGLIMCFVPLVMCNPDRRSHLTFDTIYNNTEYAQIRPGRPYQTLNLSFLEPNNNVKTRVPTNRYKEFENNNNVLDYGDEDYYKKGHPSSHSGQLLVGFSSDPYIYSIPEAEYMKGVRSYQPQSSHDMKSDRGKRGVGHLYNMISCATGCDPLSYKGYGCYCGFLGAGRTTDGIDRCCKMHDKCYENLYCPFFTVYFQPYYWKCYHGEPLCALENHETRHQLINGCAGQLCECDRLLAMCLRQYRCPKRRALCRSSPLRLLQNILMSK</sequence>
<dbReference type="GO" id="GO:0004623">
    <property type="term" value="F:phospholipase A2 activity"/>
    <property type="evidence" value="ECO:0007669"/>
    <property type="project" value="UniProtKB-EC"/>
</dbReference>
<dbReference type="PANTHER" id="PTHR11716:SF107">
    <property type="entry name" value="PHOSPHOLIPASE A2"/>
    <property type="match status" value="1"/>
</dbReference>
<keyword evidence="2 8" id="KW-0964">Secreted</keyword>
<comment type="similarity">
    <text evidence="7">Belongs to the phospholipase A2 family.</text>
</comment>
<feature type="transmembrane region" description="Helical" evidence="9">
    <location>
        <begin position="29"/>
        <end position="47"/>
    </location>
</feature>
<dbReference type="PROSITE" id="PS00119">
    <property type="entry name" value="PA2_ASP"/>
    <property type="match status" value="1"/>
</dbReference>
<feature type="disulfide bond" evidence="6">
    <location>
        <begin position="245"/>
        <end position="265"/>
    </location>
</feature>
<dbReference type="InterPro" id="IPR016090">
    <property type="entry name" value="PLA2-like_dom"/>
</dbReference>
<dbReference type="GO" id="GO:0050482">
    <property type="term" value="P:arachidonate secretion"/>
    <property type="evidence" value="ECO:0007669"/>
    <property type="project" value="InterPro"/>
</dbReference>
<dbReference type="EC" id="3.1.1.4" evidence="8"/>
<organism evidence="11 12">
    <name type="scientific">Plutella xylostella</name>
    <name type="common">Diamondback moth</name>
    <name type="synonym">Plutella maculipennis</name>
    <dbReference type="NCBI Taxonomy" id="51655"/>
    <lineage>
        <taxon>Eukaryota</taxon>
        <taxon>Metazoa</taxon>
        <taxon>Ecdysozoa</taxon>
        <taxon>Arthropoda</taxon>
        <taxon>Hexapoda</taxon>
        <taxon>Insecta</taxon>
        <taxon>Pterygota</taxon>
        <taxon>Neoptera</taxon>
        <taxon>Endopterygota</taxon>
        <taxon>Lepidoptera</taxon>
        <taxon>Glossata</taxon>
        <taxon>Ditrysia</taxon>
        <taxon>Yponomeutoidea</taxon>
        <taxon>Plutellidae</taxon>
        <taxon>Plutella</taxon>
    </lineage>
</organism>
<dbReference type="Pfam" id="PF00068">
    <property type="entry name" value="Phospholip_A2_1"/>
    <property type="match status" value="1"/>
</dbReference>
<feature type="binding site" evidence="5">
    <location>
        <position position="195"/>
    </location>
    <ligand>
        <name>Ca(2+)</name>
        <dbReference type="ChEBI" id="CHEBI:29108"/>
    </ligand>
</feature>
<dbReference type="PROSITE" id="PS00118">
    <property type="entry name" value="PA2_HIS"/>
    <property type="match status" value="1"/>
</dbReference>
<evidence type="ECO:0000256" key="6">
    <source>
        <dbReference type="PIRSR" id="PIRSR601211-3"/>
    </source>
</evidence>
<gene>
    <name evidence="11" type="ORF">PLXY2_LOCUS14795</name>
</gene>
<keyword evidence="8" id="KW-0443">Lipid metabolism</keyword>
<reference evidence="11" key="1">
    <citation type="submission" date="2020-11" db="EMBL/GenBank/DDBJ databases">
        <authorList>
            <person name="Whiteford S."/>
        </authorList>
    </citation>
    <scope>NUCLEOTIDE SEQUENCE</scope>
</reference>
<feature type="binding site" evidence="5">
    <location>
        <position position="216"/>
    </location>
    <ligand>
        <name>Ca(2+)</name>
        <dbReference type="ChEBI" id="CHEBI:29108"/>
    </ligand>
</feature>
<dbReference type="SUPFAM" id="SSF48619">
    <property type="entry name" value="Phospholipase A2, PLA2"/>
    <property type="match status" value="1"/>
</dbReference>
<protein>
    <recommendedName>
        <fullName evidence="8">Phospholipase A2</fullName>
        <ecNumber evidence="8">3.1.1.4</ecNumber>
    </recommendedName>
</protein>
<feature type="disulfide bond" evidence="6">
    <location>
        <begin position="218"/>
        <end position="267"/>
    </location>
</feature>
<evidence type="ECO:0000259" key="10">
    <source>
        <dbReference type="SMART" id="SM00085"/>
    </source>
</evidence>
<feature type="active site" evidence="4">
    <location>
        <position position="268"/>
    </location>
</feature>
<evidence type="ECO:0000256" key="5">
    <source>
        <dbReference type="PIRSR" id="PIRSR601211-2"/>
    </source>
</evidence>
<accession>A0A8S4G7V9</accession>
<evidence type="ECO:0000313" key="12">
    <source>
        <dbReference type="Proteomes" id="UP000653454"/>
    </source>
</evidence>
<dbReference type="GO" id="GO:0016042">
    <property type="term" value="P:lipid catabolic process"/>
    <property type="evidence" value="ECO:0007669"/>
    <property type="project" value="InterPro"/>
</dbReference>
<dbReference type="Gene3D" id="1.20.90.10">
    <property type="entry name" value="Phospholipase A2 domain"/>
    <property type="match status" value="1"/>
</dbReference>
<keyword evidence="3 6" id="KW-1015">Disulfide bond</keyword>
<keyword evidence="8" id="KW-0378">Hydrolase</keyword>
<feature type="active site" evidence="4">
    <location>
        <position position="215"/>
    </location>
</feature>
<dbReference type="PRINTS" id="PR00389">
    <property type="entry name" value="PHPHLIPASEA2"/>
</dbReference>
<feature type="disulfide bond" evidence="6">
    <location>
        <begin position="211"/>
        <end position="274"/>
    </location>
</feature>
<keyword evidence="12" id="KW-1185">Reference proteome</keyword>
<feature type="disulfide bond" evidence="6">
    <location>
        <begin position="196"/>
        <end position="212"/>
    </location>
</feature>
<evidence type="ECO:0000256" key="9">
    <source>
        <dbReference type="SAM" id="Phobius"/>
    </source>
</evidence>
<feature type="binding site" evidence="5">
    <location>
        <position position="197"/>
    </location>
    <ligand>
        <name>Ca(2+)</name>
        <dbReference type="ChEBI" id="CHEBI:29108"/>
    </ligand>
</feature>
<dbReference type="InterPro" id="IPR033112">
    <property type="entry name" value="PLA2_Asp_AS"/>
</dbReference>
<comment type="caution">
    <text evidence="11">The sequence shown here is derived from an EMBL/GenBank/DDBJ whole genome shotgun (WGS) entry which is preliminary data.</text>
</comment>
<comment type="catalytic activity">
    <reaction evidence="8">
        <text>a 1,2-diacyl-sn-glycero-3-phosphocholine + H2O = a 1-acyl-sn-glycero-3-phosphocholine + a fatty acid + H(+)</text>
        <dbReference type="Rhea" id="RHEA:15801"/>
        <dbReference type="ChEBI" id="CHEBI:15377"/>
        <dbReference type="ChEBI" id="CHEBI:15378"/>
        <dbReference type="ChEBI" id="CHEBI:28868"/>
        <dbReference type="ChEBI" id="CHEBI:57643"/>
        <dbReference type="ChEBI" id="CHEBI:58168"/>
        <dbReference type="EC" id="3.1.1.4"/>
    </reaction>
</comment>
<dbReference type="InterPro" id="IPR036444">
    <property type="entry name" value="PLipase_A2_dom_sf"/>
</dbReference>
<evidence type="ECO:0000256" key="8">
    <source>
        <dbReference type="RuleBase" id="RU361236"/>
    </source>
</evidence>
<dbReference type="GO" id="GO:0005576">
    <property type="term" value="C:extracellular region"/>
    <property type="evidence" value="ECO:0007669"/>
    <property type="project" value="UniProtKB-SubCell"/>
</dbReference>
<dbReference type="GO" id="GO:0006644">
    <property type="term" value="P:phospholipid metabolic process"/>
    <property type="evidence" value="ECO:0007669"/>
    <property type="project" value="InterPro"/>
</dbReference>
<comment type="subcellular location">
    <subcellularLocation>
        <location evidence="1 8">Secreted</location>
    </subcellularLocation>
</comment>
<keyword evidence="9" id="KW-0812">Transmembrane</keyword>
<dbReference type="InterPro" id="IPR001211">
    <property type="entry name" value="PLA2"/>
</dbReference>
<keyword evidence="9" id="KW-1133">Transmembrane helix</keyword>
<evidence type="ECO:0000256" key="1">
    <source>
        <dbReference type="ARBA" id="ARBA00004613"/>
    </source>
</evidence>
<evidence type="ECO:0000256" key="2">
    <source>
        <dbReference type="ARBA" id="ARBA00022525"/>
    </source>
</evidence>
<keyword evidence="5 8" id="KW-0106">Calcium</keyword>
<dbReference type="AlphaFoldDB" id="A0A8S4G7V9"/>
<dbReference type="Proteomes" id="UP000653454">
    <property type="component" value="Unassembled WGS sequence"/>
</dbReference>
<dbReference type="GO" id="GO:0005509">
    <property type="term" value="F:calcium ion binding"/>
    <property type="evidence" value="ECO:0007669"/>
    <property type="project" value="InterPro"/>
</dbReference>
<name>A0A8S4G7V9_PLUXY</name>
<feature type="domain" description="Phospholipase A2-like central" evidence="10">
    <location>
        <begin position="173"/>
        <end position="296"/>
    </location>
</feature>
<proteinExistence type="inferred from homology"/>
<dbReference type="SMART" id="SM00085">
    <property type="entry name" value="PA2c"/>
    <property type="match status" value="1"/>
</dbReference>
<evidence type="ECO:0000313" key="11">
    <source>
        <dbReference type="EMBL" id="CAG9136550.1"/>
    </source>
</evidence>
<dbReference type="PANTHER" id="PTHR11716">
    <property type="entry name" value="PHOSPHOLIPASE A2 FAMILY MEMBER"/>
    <property type="match status" value="1"/>
</dbReference>
<comment type="cofactor">
    <cofactor evidence="5">
        <name>Ca(2+)</name>
        <dbReference type="ChEBI" id="CHEBI:29108"/>
    </cofactor>
    <text evidence="5">Binds 1 Ca(2+) ion per subunit.</text>
</comment>
<keyword evidence="5" id="KW-0479">Metal-binding</keyword>
<evidence type="ECO:0000256" key="4">
    <source>
        <dbReference type="PIRSR" id="PIRSR601211-1"/>
    </source>
</evidence>
<dbReference type="EMBL" id="CAJHNJ030000146">
    <property type="protein sequence ID" value="CAG9136550.1"/>
    <property type="molecule type" value="Genomic_DNA"/>
</dbReference>
<evidence type="ECO:0000256" key="7">
    <source>
        <dbReference type="RuleBase" id="RU003654"/>
    </source>
</evidence>
<keyword evidence="9" id="KW-0472">Membrane</keyword>
<evidence type="ECO:0000256" key="3">
    <source>
        <dbReference type="ARBA" id="ARBA00023157"/>
    </source>
</evidence>